<protein>
    <submittedName>
        <fullName evidence="1">Uncharacterized protein</fullName>
    </submittedName>
</protein>
<evidence type="ECO:0000313" key="1">
    <source>
        <dbReference type="EMBL" id="KIO07727.1"/>
    </source>
</evidence>
<evidence type="ECO:0000313" key="2">
    <source>
        <dbReference type="Proteomes" id="UP000054217"/>
    </source>
</evidence>
<name>A0A0C3KDP0_PISTI</name>
<organism evidence="1 2">
    <name type="scientific">Pisolithus tinctorius Marx 270</name>
    <dbReference type="NCBI Taxonomy" id="870435"/>
    <lineage>
        <taxon>Eukaryota</taxon>
        <taxon>Fungi</taxon>
        <taxon>Dikarya</taxon>
        <taxon>Basidiomycota</taxon>
        <taxon>Agaricomycotina</taxon>
        <taxon>Agaricomycetes</taxon>
        <taxon>Agaricomycetidae</taxon>
        <taxon>Boletales</taxon>
        <taxon>Sclerodermatineae</taxon>
        <taxon>Pisolithaceae</taxon>
        <taxon>Pisolithus</taxon>
    </lineage>
</organism>
<dbReference type="HOGENOM" id="CLU_1835946_0_0_1"/>
<keyword evidence="2" id="KW-1185">Reference proteome</keyword>
<gene>
    <name evidence="1" type="ORF">M404DRAFT_393650</name>
</gene>
<dbReference type="EMBL" id="KN831959">
    <property type="protein sequence ID" value="KIO07727.1"/>
    <property type="molecule type" value="Genomic_DNA"/>
</dbReference>
<reference evidence="1 2" key="1">
    <citation type="submission" date="2014-04" db="EMBL/GenBank/DDBJ databases">
        <authorList>
            <consortium name="DOE Joint Genome Institute"/>
            <person name="Kuo A."/>
            <person name="Kohler A."/>
            <person name="Costa M.D."/>
            <person name="Nagy L.G."/>
            <person name="Floudas D."/>
            <person name="Copeland A."/>
            <person name="Barry K.W."/>
            <person name="Cichocki N."/>
            <person name="Veneault-Fourrey C."/>
            <person name="LaButti K."/>
            <person name="Lindquist E.A."/>
            <person name="Lipzen A."/>
            <person name="Lundell T."/>
            <person name="Morin E."/>
            <person name="Murat C."/>
            <person name="Sun H."/>
            <person name="Tunlid A."/>
            <person name="Henrissat B."/>
            <person name="Grigoriev I.V."/>
            <person name="Hibbett D.S."/>
            <person name="Martin F."/>
            <person name="Nordberg H.P."/>
            <person name="Cantor M.N."/>
            <person name="Hua S.X."/>
        </authorList>
    </citation>
    <scope>NUCLEOTIDE SEQUENCE [LARGE SCALE GENOMIC DNA]</scope>
    <source>
        <strain evidence="1 2">Marx 270</strain>
    </source>
</reference>
<proteinExistence type="predicted"/>
<accession>A0A0C3KDP0</accession>
<dbReference type="AlphaFoldDB" id="A0A0C3KDP0"/>
<dbReference type="Proteomes" id="UP000054217">
    <property type="component" value="Unassembled WGS sequence"/>
</dbReference>
<sequence length="140" mass="15500">MKRCARAYLSDRFLLALISMDLMAQQSTLLLNKASILAGDLRVLPTSRGEADPPHIPGDGGYTQIGLNQIDTLWASKSCVRWSQVPRQVVQRTKCSCANLPRQMPPHLVVRYSLLSADGYVLVKINQADVSSLSSYVRAR</sequence>
<reference evidence="2" key="2">
    <citation type="submission" date="2015-01" db="EMBL/GenBank/DDBJ databases">
        <title>Evolutionary Origins and Diversification of the Mycorrhizal Mutualists.</title>
        <authorList>
            <consortium name="DOE Joint Genome Institute"/>
            <consortium name="Mycorrhizal Genomics Consortium"/>
            <person name="Kohler A."/>
            <person name="Kuo A."/>
            <person name="Nagy L.G."/>
            <person name="Floudas D."/>
            <person name="Copeland A."/>
            <person name="Barry K.W."/>
            <person name="Cichocki N."/>
            <person name="Veneault-Fourrey C."/>
            <person name="LaButti K."/>
            <person name="Lindquist E.A."/>
            <person name="Lipzen A."/>
            <person name="Lundell T."/>
            <person name="Morin E."/>
            <person name="Murat C."/>
            <person name="Riley R."/>
            <person name="Ohm R."/>
            <person name="Sun H."/>
            <person name="Tunlid A."/>
            <person name="Henrissat B."/>
            <person name="Grigoriev I.V."/>
            <person name="Hibbett D.S."/>
            <person name="Martin F."/>
        </authorList>
    </citation>
    <scope>NUCLEOTIDE SEQUENCE [LARGE SCALE GENOMIC DNA]</scope>
    <source>
        <strain evidence="2">Marx 270</strain>
    </source>
</reference>
<dbReference type="InParanoid" id="A0A0C3KDP0"/>